<proteinExistence type="predicted"/>
<evidence type="ECO:0000256" key="1">
    <source>
        <dbReference type="SAM" id="MobiDB-lite"/>
    </source>
</evidence>
<name>A0ABR1G5H5_AURAN</name>
<organism evidence="2 3">
    <name type="scientific">Aureococcus anophagefferens</name>
    <name type="common">Harmful bloom alga</name>
    <dbReference type="NCBI Taxonomy" id="44056"/>
    <lineage>
        <taxon>Eukaryota</taxon>
        <taxon>Sar</taxon>
        <taxon>Stramenopiles</taxon>
        <taxon>Ochrophyta</taxon>
        <taxon>Pelagophyceae</taxon>
        <taxon>Pelagomonadales</taxon>
        <taxon>Pelagomonadaceae</taxon>
        <taxon>Aureococcus</taxon>
    </lineage>
</organism>
<sequence>MAGAGPTFCVHTVTATGAPSSVAPTALSALDAFEARFGGPHMCYEFDAPLDPARLERGFAKLLRECPWLGGAVAPLPGTRPPRSRSSALAVEARRTPTKLLSSRALRGGGGWLAVTLGHGAADAVARDAVMRRWAALCDGAGDDWSAAWAASARPPRRTSRPSASAAAASRRRRPPLSVGPGAHGQRRPWWNEAALGCLRSQRRALRDAAARGDGALLLLEDDAILDANVVAKVRAWTAHRAFARVPWHLLYLGGNHDLPPAELSDDDDDDDDDGGGGAPCRLVRARRTVALHAVLVHRRAFAGAGVLALLDTEAAPSDILLARDYQPRFPCFVLEPRLATQRRGHSDIRGEIVDYAALLGGAPTGDT</sequence>
<keyword evidence="3" id="KW-1185">Reference proteome</keyword>
<evidence type="ECO:0008006" key="4">
    <source>
        <dbReference type="Google" id="ProtNLM"/>
    </source>
</evidence>
<evidence type="ECO:0000313" key="3">
    <source>
        <dbReference type="Proteomes" id="UP001363151"/>
    </source>
</evidence>
<dbReference type="EMBL" id="JBBJCI010000092">
    <property type="protein sequence ID" value="KAK7248565.1"/>
    <property type="molecule type" value="Genomic_DNA"/>
</dbReference>
<protein>
    <recommendedName>
        <fullName evidence="4">Hexosyltransferase</fullName>
    </recommendedName>
</protein>
<gene>
    <name evidence="2" type="ORF">SO694_00160040</name>
</gene>
<comment type="caution">
    <text evidence="2">The sequence shown here is derived from an EMBL/GenBank/DDBJ whole genome shotgun (WGS) entry which is preliminary data.</text>
</comment>
<dbReference type="Proteomes" id="UP001363151">
    <property type="component" value="Unassembled WGS sequence"/>
</dbReference>
<reference evidence="2 3" key="1">
    <citation type="submission" date="2024-03" db="EMBL/GenBank/DDBJ databases">
        <title>Aureococcus anophagefferens CCMP1851 and Kratosvirus quantuckense: Draft genome of a second virus-susceptible host strain in the model system.</title>
        <authorList>
            <person name="Chase E."/>
            <person name="Truchon A.R."/>
            <person name="Schepens W."/>
            <person name="Wilhelm S.W."/>
        </authorList>
    </citation>
    <scope>NUCLEOTIDE SEQUENCE [LARGE SCALE GENOMIC DNA]</scope>
    <source>
        <strain evidence="2 3">CCMP1851</strain>
    </source>
</reference>
<accession>A0ABR1G5H5</accession>
<feature type="region of interest" description="Disordered" evidence="1">
    <location>
        <begin position="150"/>
        <end position="186"/>
    </location>
</feature>
<evidence type="ECO:0000313" key="2">
    <source>
        <dbReference type="EMBL" id="KAK7248565.1"/>
    </source>
</evidence>